<keyword evidence="1" id="KW-1133">Transmembrane helix</keyword>
<gene>
    <name evidence="2" type="ORF">FA13DRAFT_1279714</name>
</gene>
<dbReference type="Proteomes" id="UP000298030">
    <property type="component" value="Unassembled WGS sequence"/>
</dbReference>
<feature type="transmembrane region" description="Helical" evidence="1">
    <location>
        <begin position="256"/>
        <end position="278"/>
    </location>
</feature>
<evidence type="ECO:0000313" key="3">
    <source>
        <dbReference type="Proteomes" id="UP000298030"/>
    </source>
</evidence>
<evidence type="ECO:0000256" key="1">
    <source>
        <dbReference type="SAM" id="Phobius"/>
    </source>
</evidence>
<keyword evidence="1" id="KW-0472">Membrane</keyword>
<sequence>MSYLSFLPLQDQPVPTNTSTLISTLQTTASWIWPTEDTNLYPLPQAPGNVQRVFRKTWTNSAPASKTAEETTIVITADNSFELFVNGVLLHAQDDDHAWEKPLLFSVPISGDRITYAIRAVNKYGDTGAPAFSAAGLRAAVRVSFSPSSGSAAPETFYTGSDQTWLSTRIFGSGWEQPGYDDSQWPAARTMPDVVNGTQVWGVVSTPDKLNLATAIPQSASGGVVTIVAVPTATSGGIKSGSGSAANGVVLSNAQLAGMVVGITLGAALIGALVSYLLTRRRYVRGKMY</sequence>
<dbReference type="OrthoDB" id="3062325at2759"/>
<dbReference type="AlphaFoldDB" id="A0A4Y7SSR8"/>
<protein>
    <submittedName>
        <fullName evidence="2">Uncharacterized protein</fullName>
    </submittedName>
</protein>
<keyword evidence="1" id="KW-0812">Transmembrane</keyword>
<reference evidence="2 3" key="1">
    <citation type="journal article" date="2019" name="Nat. Ecol. Evol.">
        <title>Megaphylogeny resolves global patterns of mushroom evolution.</title>
        <authorList>
            <person name="Varga T."/>
            <person name="Krizsan K."/>
            <person name="Foldi C."/>
            <person name="Dima B."/>
            <person name="Sanchez-Garcia M."/>
            <person name="Sanchez-Ramirez S."/>
            <person name="Szollosi G.J."/>
            <person name="Szarkandi J.G."/>
            <person name="Papp V."/>
            <person name="Albert L."/>
            <person name="Andreopoulos W."/>
            <person name="Angelini C."/>
            <person name="Antonin V."/>
            <person name="Barry K.W."/>
            <person name="Bougher N.L."/>
            <person name="Buchanan P."/>
            <person name="Buyck B."/>
            <person name="Bense V."/>
            <person name="Catcheside P."/>
            <person name="Chovatia M."/>
            <person name="Cooper J."/>
            <person name="Damon W."/>
            <person name="Desjardin D."/>
            <person name="Finy P."/>
            <person name="Geml J."/>
            <person name="Haridas S."/>
            <person name="Hughes K."/>
            <person name="Justo A."/>
            <person name="Karasinski D."/>
            <person name="Kautmanova I."/>
            <person name="Kiss B."/>
            <person name="Kocsube S."/>
            <person name="Kotiranta H."/>
            <person name="LaButti K.M."/>
            <person name="Lechner B.E."/>
            <person name="Liimatainen K."/>
            <person name="Lipzen A."/>
            <person name="Lukacs Z."/>
            <person name="Mihaltcheva S."/>
            <person name="Morgado L.N."/>
            <person name="Niskanen T."/>
            <person name="Noordeloos M.E."/>
            <person name="Ohm R.A."/>
            <person name="Ortiz-Santana B."/>
            <person name="Ovrebo C."/>
            <person name="Racz N."/>
            <person name="Riley R."/>
            <person name="Savchenko A."/>
            <person name="Shiryaev A."/>
            <person name="Soop K."/>
            <person name="Spirin V."/>
            <person name="Szebenyi C."/>
            <person name="Tomsovsky M."/>
            <person name="Tulloss R.E."/>
            <person name="Uehling J."/>
            <person name="Grigoriev I.V."/>
            <person name="Vagvolgyi C."/>
            <person name="Papp T."/>
            <person name="Martin F.M."/>
            <person name="Miettinen O."/>
            <person name="Hibbett D.S."/>
            <person name="Nagy L.G."/>
        </authorList>
    </citation>
    <scope>NUCLEOTIDE SEQUENCE [LARGE SCALE GENOMIC DNA]</scope>
    <source>
        <strain evidence="2 3">FP101781</strain>
    </source>
</reference>
<comment type="caution">
    <text evidence="2">The sequence shown here is derived from an EMBL/GenBank/DDBJ whole genome shotgun (WGS) entry which is preliminary data.</text>
</comment>
<dbReference type="Gene3D" id="2.60.120.260">
    <property type="entry name" value="Galactose-binding domain-like"/>
    <property type="match status" value="1"/>
</dbReference>
<accession>A0A4Y7SSR8</accession>
<evidence type="ECO:0000313" key="2">
    <source>
        <dbReference type="EMBL" id="TEB24842.1"/>
    </source>
</evidence>
<name>A0A4Y7SSR8_COPMI</name>
<keyword evidence="3" id="KW-1185">Reference proteome</keyword>
<organism evidence="2 3">
    <name type="scientific">Coprinellus micaceus</name>
    <name type="common">Glistening ink-cap mushroom</name>
    <name type="synonym">Coprinus micaceus</name>
    <dbReference type="NCBI Taxonomy" id="71717"/>
    <lineage>
        <taxon>Eukaryota</taxon>
        <taxon>Fungi</taxon>
        <taxon>Dikarya</taxon>
        <taxon>Basidiomycota</taxon>
        <taxon>Agaricomycotina</taxon>
        <taxon>Agaricomycetes</taxon>
        <taxon>Agaricomycetidae</taxon>
        <taxon>Agaricales</taxon>
        <taxon>Agaricineae</taxon>
        <taxon>Psathyrellaceae</taxon>
        <taxon>Coprinellus</taxon>
    </lineage>
</organism>
<dbReference type="STRING" id="71717.A0A4Y7SSR8"/>
<dbReference type="EMBL" id="QPFP01000062">
    <property type="protein sequence ID" value="TEB24842.1"/>
    <property type="molecule type" value="Genomic_DNA"/>
</dbReference>
<proteinExistence type="predicted"/>